<evidence type="ECO:0000259" key="7">
    <source>
        <dbReference type="PROSITE" id="PS50089"/>
    </source>
</evidence>
<evidence type="ECO:0000256" key="5">
    <source>
        <dbReference type="SAM" id="MobiDB-lite"/>
    </source>
</evidence>
<organism evidence="8 9">
    <name type="scientific">Caerostris extrusa</name>
    <name type="common">Bark spider</name>
    <name type="synonym">Caerostris bankana</name>
    <dbReference type="NCBI Taxonomy" id="172846"/>
    <lineage>
        <taxon>Eukaryota</taxon>
        <taxon>Metazoa</taxon>
        <taxon>Ecdysozoa</taxon>
        <taxon>Arthropoda</taxon>
        <taxon>Chelicerata</taxon>
        <taxon>Arachnida</taxon>
        <taxon>Araneae</taxon>
        <taxon>Araneomorphae</taxon>
        <taxon>Entelegynae</taxon>
        <taxon>Araneoidea</taxon>
        <taxon>Araneidae</taxon>
        <taxon>Caerostris</taxon>
    </lineage>
</organism>
<evidence type="ECO:0000256" key="2">
    <source>
        <dbReference type="ARBA" id="ARBA00022771"/>
    </source>
</evidence>
<dbReference type="Gene3D" id="3.30.40.10">
    <property type="entry name" value="Zinc/RING finger domain, C3HC4 (zinc finger)"/>
    <property type="match status" value="1"/>
</dbReference>
<keyword evidence="3" id="KW-0862">Zinc</keyword>
<keyword evidence="6" id="KW-0812">Transmembrane</keyword>
<keyword evidence="2 4" id="KW-0863">Zinc-finger</keyword>
<dbReference type="SUPFAM" id="SSF57850">
    <property type="entry name" value="RING/U-box"/>
    <property type="match status" value="1"/>
</dbReference>
<reference evidence="8 9" key="1">
    <citation type="submission" date="2021-06" db="EMBL/GenBank/DDBJ databases">
        <title>Caerostris extrusa draft genome.</title>
        <authorList>
            <person name="Kono N."/>
            <person name="Arakawa K."/>
        </authorList>
    </citation>
    <scope>NUCLEOTIDE SEQUENCE [LARGE SCALE GENOMIC DNA]</scope>
</reference>
<dbReference type="EMBL" id="BPLR01018477">
    <property type="protein sequence ID" value="GIY99948.1"/>
    <property type="molecule type" value="Genomic_DNA"/>
</dbReference>
<evidence type="ECO:0000313" key="9">
    <source>
        <dbReference type="Proteomes" id="UP001054945"/>
    </source>
</evidence>
<protein>
    <recommendedName>
        <fullName evidence="7">RING-type domain-containing protein</fullName>
    </recommendedName>
</protein>
<keyword evidence="1" id="KW-0479">Metal-binding</keyword>
<keyword evidence="6" id="KW-1133">Transmembrane helix</keyword>
<evidence type="ECO:0000256" key="1">
    <source>
        <dbReference type="ARBA" id="ARBA00022723"/>
    </source>
</evidence>
<keyword evidence="9" id="KW-1185">Reference proteome</keyword>
<dbReference type="InterPro" id="IPR017907">
    <property type="entry name" value="Znf_RING_CS"/>
</dbReference>
<comment type="caution">
    <text evidence="8">The sequence shown here is derived from an EMBL/GenBank/DDBJ whole genome shotgun (WGS) entry which is preliminary data.</text>
</comment>
<name>A0AAV4Y191_CAEEX</name>
<feature type="compositionally biased region" description="Acidic residues" evidence="5">
    <location>
        <begin position="335"/>
        <end position="376"/>
    </location>
</feature>
<dbReference type="PROSITE" id="PS50089">
    <property type="entry name" value="ZF_RING_2"/>
    <property type="match status" value="1"/>
</dbReference>
<feature type="region of interest" description="Disordered" evidence="5">
    <location>
        <begin position="291"/>
        <end position="406"/>
    </location>
</feature>
<dbReference type="AlphaFoldDB" id="A0AAV4Y191"/>
<proteinExistence type="predicted"/>
<feature type="compositionally biased region" description="Low complexity" evidence="5">
    <location>
        <begin position="297"/>
        <end position="324"/>
    </location>
</feature>
<dbReference type="PROSITE" id="PS00518">
    <property type="entry name" value="ZF_RING_1"/>
    <property type="match status" value="1"/>
</dbReference>
<evidence type="ECO:0000313" key="8">
    <source>
        <dbReference type="EMBL" id="GIY99948.1"/>
    </source>
</evidence>
<dbReference type="InterPro" id="IPR018957">
    <property type="entry name" value="Znf_C3HC4_RING-type"/>
</dbReference>
<sequence length="406" mass="45125">MNSSMWTFIPPAGLATPARIHKLISGPIALQGRVRCAICFEPVRETARTDSCSHVFCFPCLSEWAKEKECPICASESLTILSFLSKKPGIIGFENHYIPTSTGLMNPCAKAQKNSLGFLYYRGQKSLLQQQRSLYIDQQFFFFTSCYFFISCFLLLHHYFLLHQLLLLLLHQYLLFISCNNSSSASLFSSSPAAFFFCSSIYFSSASASSSLHHYFLLLPAASASNSNSINVVPNQSVHLITKNVHRSGQRPVVRFYNLRERLHPRNSRCTQVRLGQTVFQLSLGNDSMPTHRSVISSSSAASTSPVSSSSPAAASFSPASPSPIVEIIESEQYSTDEEESSDETSSDEEESSDETSSDEEESSDETSSDEEESADESYYVVDSADDSYYEEESADETYYEVESAD</sequence>
<evidence type="ECO:0000256" key="6">
    <source>
        <dbReference type="SAM" id="Phobius"/>
    </source>
</evidence>
<dbReference type="PANTHER" id="PTHR45969">
    <property type="entry name" value="RING ZINC FINGER PROTEIN-RELATED"/>
    <property type="match status" value="1"/>
</dbReference>
<dbReference type="InterPro" id="IPR013083">
    <property type="entry name" value="Znf_RING/FYVE/PHD"/>
</dbReference>
<dbReference type="Proteomes" id="UP001054945">
    <property type="component" value="Unassembled WGS sequence"/>
</dbReference>
<dbReference type="Pfam" id="PF00097">
    <property type="entry name" value="zf-C3HC4"/>
    <property type="match status" value="1"/>
</dbReference>
<gene>
    <name evidence="8" type="ORF">CEXT_791051</name>
</gene>
<feature type="compositionally biased region" description="Acidic residues" evidence="5">
    <location>
        <begin position="384"/>
        <end position="406"/>
    </location>
</feature>
<dbReference type="InterPro" id="IPR001841">
    <property type="entry name" value="Znf_RING"/>
</dbReference>
<feature type="domain" description="RING-type" evidence="7">
    <location>
        <begin position="36"/>
        <end position="73"/>
    </location>
</feature>
<keyword evidence="6" id="KW-0472">Membrane</keyword>
<evidence type="ECO:0000256" key="3">
    <source>
        <dbReference type="ARBA" id="ARBA00022833"/>
    </source>
</evidence>
<dbReference type="SMART" id="SM00184">
    <property type="entry name" value="RING"/>
    <property type="match status" value="1"/>
</dbReference>
<evidence type="ECO:0000256" key="4">
    <source>
        <dbReference type="PROSITE-ProRule" id="PRU00175"/>
    </source>
</evidence>
<feature type="transmembrane region" description="Helical" evidence="6">
    <location>
        <begin position="140"/>
        <end position="162"/>
    </location>
</feature>
<accession>A0AAV4Y191</accession>
<dbReference type="GO" id="GO:0008270">
    <property type="term" value="F:zinc ion binding"/>
    <property type="evidence" value="ECO:0007669"/>
    <property type="project" value="UniProtKB-KW"/>
</dbReference>